<accession>A0AAE0KUH2</accession>
<reference evidence="1 2" key="1">
    <citation type="journal article" date="2015" name="Genome Biol. Evol.">
        <title>Comparative Genomics of a Bacterivorous Green Alga Reveals Evolutionary Causalities and Consequences of Phago-Mixotrophic Mode of Nutrition.</title>
        <authorList>
            <person name="Burns J.A."/>
            <person name="Paasch A."/>
            <person name="Narechania A."/>
            <person name="Kim E."/>
        </authorList>
    </citation>
    <scope>NUCLEOTIDE SEQUENCE [LARGE SCALE GENOMIC DNA]</scope>
    <source>
        <strain evidence="1 2">PLY_AMNH</strain>
    </source>
</reference>
<evidence type="ECO:0000313" key="1">
    <source>
        <dbReference type="EMBL" id="KAK3260960.1"/>
    </source>
</evidence>
<comment type="caution">
    <text evidence="1">The sequence shown here is derived from an EMBL/GenBank/DDBJ whole genome shotgun (WGS) entry which is preliminary data.</text>
</comment>
<organism evidence="1 2">
    <name type="scientific">Cymbomonas tetramitiformis</name>
    <dbReference type="NCBI Taxonomy" id="36881"/>
    <lineage>
        <taxon>Eukaryota</taxon>
        <taxon>Viridiplantae</taxon>
        <taxon>Chlorophyta</taxon>
        <taxon>Pyramimonadophyceae</taxon>
        <taxon>Pyramimonadales</taxon>
        <taxon>Pyramimonadaceae</taxon>
        <taxon>Cymbomonas</taxon>
    </lineage>
</organism>
<gene>
    <name evidence="1" type="ORF">CYMTET_30111</name>
</gene>
<protein>
    <submittedName>
        <fullName evidence="1">Uncharacterized protein</fullName>
    </submittedName>
</protein>
<dbReference type="EMBL" id="LGRX02017289">
    <property type="protein sequence ID" value="KAK3260960.1"/>
    <property type="molecule type" value="Genomic_DNA"/>
</dbReference>
<dbReference type="AlphaFoldDB" id="A0AAE0KUH2"/>
<proteinExistence type="predicted"/>
<sequence>MRYLHSGFSLRGRLCGKEAVGGERELHHPPPLLAAKVWEQIDSVMFSKEFTDLLLAKFGLTGATQAHHDNRMQTDRSGYSVGVHADSVRKLITMQFYFPLNTQSELFYGTCVHSQEQFDNRDQKCNGCAPCYRKFKFQNNAGYAFPVHNTSFHSAPAVIQGLGERRTALLNIYKTDIGKSRGRVGG</sequence>
<name>A0AAE0KUH2_9CHLO</name>
<evidence type="ECO:0000313" key="2">
    <source>
        <dbReference type="Proteomes" id="UP001190700"/>
    </source>
</evidence>
<keyword evidence="2" id="KW-1185">Reference proteome</keyword>
<dbReference type="Proteomes" id="UP001190700">
    <property type="component" value="Unassembled WGS sequence"/>
</dbReference>